<dbReference type="CDD" id="cd03530">
    <property type="entry name" value="Rieske_NirD_small_Bacillus"/>
    <property type="match status" value="1"/>
</dbReference>
<protein>
    <submittedName>
        <fullName evidence="8">Nitrite reductase small subunit</fullName>
    </submittedName>
</protein>
<reference evidence="9" key="1">
    <citation type="journal article" date="2019" name="Int. J. Syst. Evol. Microbiol.">
        <title>The Global Catalogue of Microorganisms (GCM) 10K type strain sequencing project: providing services to taxonomists for standard genome sequencing and annotation.</title>
        <authorList>
            <consortium name="The Broad Institute Genomics Platform"/>
            <consortium name="The Broad Institute Genome Sequencing Center for Infectious Disease"/>
            <person name="Wu L."/>
            <person name="Ma J."/>
        </authorList>
    </citation>
    <scope>NUCLEOTIDE SEQUENCE [LARGE SCALE GENOMIC DNA]</scope>
    <source>
        <strain evidence="9">KCTC 23701</strain>
    </source>
</reference>
<dbReference type="SUPFAM" id="SSF50022">
    <property type="entry name" value="ISP domain"/>
    <property type="match status" value="1"/>
</dbReference>
<dbReference type="PANTHER" id="PTHR21496:SF23">
    <property type="entry name" value="3-PHENYLPROPIONATE_CINNAMIC ACID DIOXYGENASE FERREDOXIN SUBUNIT"/>
    <property type="match status" value="1"/>
</dbReference>
<evidence type="ECO:0000256" key="5">
    <source>
        <dbReference type="ARBA" id="ARBA00023014"/>
    </source>
</evidence>
<dbReference type="PANTHER" id="PTHR21496">
    <property type="entry name" value="FERREDOXIN-RELATED"/>
    <property type="match status" value="1"/>
</dbReference>
<keyword evidence="5" id="KW-0411">Iron-sulfur</keyword>
<sequence>MSADKNQWQSICKLDDIPAQGARVVKREGKTDIALFRTLDNRVFALDDHCPHKGGALSHGLVYGDTVACPLHNFKISLQTGQAQAPDEGHTPCHKVELRDDTVWLAVD</sequence>
<dbReference type="InterPro" id="IPR017941">
    <property type="entry name" value="Rieske_2Fe-2S"/>
</dbReference>
<proteinExistence type="predicted"/>
<evidence type="ECO:0000256" key="6">
    <source>
        <dbReference type="ARBA" id="ARBA00023063"/>
    </source>
</evidence>
<evidence type="ECO:0000259" key="7">
    <source>
        <dbReference type="PROSITE" id="PS51296"/>
    </source>
</evidence>
<keyword evidence="3" id="KW-0560">Oxidoreductase</keyword>
<gene>
    <name evidence="8" type="ORF">GCM10007350_10480</name>
</gene>
<dbReference type="InterPro" id="IPR012748">
    <property type="entry name" value="Rieske-like_NirD"/>
</dbReference>
<feature type="domain" description="Rieske" evidence="7">
    <location>
        <begin position="8"/>
        <end position="105"/>
    </location>
</feature>
<evidence type="ECO:0000256" key="4">
    <source>
        <dbReference type="ARBA" id="ARBA00023004"/>
    </source>
</evidence>
<keyword evidence="4" id="KW-0408">Iron</keyword>
<dbReference type="Proteomes" id="UP000604737">
    <property type="component" value="Unassembled WGS sequence"/>
</dbReference>
<keyword evidence="1" id="KW-0001">2Fe-2S</keyword>
<keyword evidence="2" id="KW-0479">Metal-binding</keyword>
<dbReference type="NCBIfam" id="TIGR02378">
    <property type="entry name" value="nirD_assim_sml"/>
    <property type="match status" value="1"/>
</dbReference>
<dbReference type="Gene3D" id="2.102.10.10">
    <property type="entry name" value="Rieske [2Fe-2S] iron-sulphur domain"/>
    <property type="match status" value="1"/>
</dbReference>
<evidence type="ECO:0000313" key="9">
    <source>
        <dbReference type="Proteomes" id="UP000604737"/>
    </source>
</evidence>
<dbReference type="InterPro" id="IPR036922">
    <property type="entry name" value="Rieske_2Fe-2S_sf"/>
</dbReference>
<organism evidence="8 9">
    <name type="scientific">Jeongeupia chitinilytica</name>
    <dbReference type="NCBI Taxonomy" id="1041641"/>
    <lineage>
        <taxon>Bacteria</taxon>
        <taxon>Pseudomonadati</taxon>
        <taxon>Pseudomonadota</taxon>
        <taxon>Betaproteobacteria</taxon>
        <taxon>Neisseriales</taxon>
        <taxon>Chitinibacteraceae</taxon>
        <taxon>Jeongeupia</taxon>
    </lineage>
</organism>
<dbReference type="Pfam" id="PF13806">
    <property type="entry name" value="Rieske_2"/>
    <property type="match status" value="1"/>
</dbReference>
<evidence type="ECO:0000256" key="2">
    <source>
        <dbReference type="ARBA" id="ARBA00022723"/>
    </source>
</evidence>
<evidence type="ECO:0000256" key="3">
    <source>
        <dbReference type="ARBA" id="ARBA00023002"/>
    </source>
</evidence>
<evidence type="ECO:0000256" key="1">
    <source>
        <dbReference type="ARBA" id="ARBA00022714"/>
    </source>
</evidence>
<keyword evidence="9" id="KW-1185">Reference proteome</keyword>
<dbReference type="RefSeq" id="WP_189459101.1">
    <property type="nucleotide sequence ID" value="NZ_BMYO01000002.1"/>
</dbReference>
<accession>A0ABQ3GWZ9</accession>
<keyword evidence="6" id="KW-0534">Nitrate assimilation</keyword>
<comment type="caution">
    <text evidence="8">The sequence shown here is derived from an EMBL/GenBank/DDBJ whole genome shotgun (WGS) entry which is preliminary data.</text>
</comment>
<name>A0ABQ3GWZ9_9NEIS</name>
<dbReference type="EMBL" id="BMYO01000002">
    <property type="protein sequence ID" value="GHD59265.1"/>
    <property type="molecule type" value="Genomic_DNA"/>
</dbReference>
<dbReference type="PROSITE" id="PS51296">
    <property type="entry name" value="RIESKE"/>
    <property type="match status" value="1"/>
</dbReference>
<evidence type="ECO:0000313" key="8">
    <source>
        <dbReference type="EMBL" id="GHD59265.1"/>
    </source>
</evidence>